<reference evidence="12 13" key="1">
    <citation type="submission" date="2018-06" db="EMBL/GenBank/DDBJ databases">
        <authorList>
            <consortium name="Pathogen Informatics"/>
            <person name="Doyle S."/>
        </authorList>
    </citation>
    <scope>NUCLEOTIDE SEQUENCE [LARGE SCALE GENOMIC DNA]</scope>
    <source>
        <strain evidence="12 13">NCTC13337</strain>
    </source>
</reference>
<evidence type="ECO:0000313" key="12">
    <source>
        <dbReference type="EMBL" id="SUO93063.1"/>
    </source>
</evidence>
<evidence type="ECO:0000256" key="2">
    <source>
        <dbReference type="ARBA" id="ARBA00012418"/>
    </source>
</evidence>
<evidence type="ECO:0000256" key="5">
    <source>
        <dbReference type="ARBA" id="ARBA00022679"/>
    </source>
</evidence>
<comment type="catalytic activity">
    <reaction evidence="10 11">
        <text>RNA(n) + a ribonucleoside 5'-triphosphate = RNA(n+1) + diphosphate</text>
        <dbReference type="Rhea" id="RHEA:21248"/>
        <dbReference type="Rhea" id="RHEA-COMP:14527"/>
        <dbReference type="Rhea" id="RHEA-COMP:17342"/>
        <dbReference type="ChEBI" id="CHEBI:33019"/>
        <dbReference type="ChEBI" id="CHEBI:61557"/>
        <dbReference type="ChEBI" id="CHEBI:140395"/>
        <dbReference type="EC" id="2.7.7.6"/>
    </reaction>
</comment>
<gene>
    <name evidence="11 12" type="primary">rpoZ</name>
    <name evidence="12" type="ORF">NCTC13337_00039</name>
</gene>
<evidence type="ECO:0000256" key="8">
    <source>
        <dbReference type="ARBA" id="ARBA00029924"/>
    </source>
</evidence>
<evidence type="ECO:0000256" key="4">
    <source>
        <dbReference type="ARBA" id="ARBA00022478"/>
    </source>
</evidence>
<evidence type="ECO:0000256" key="11">
    <source>
        <dbReference type="HAMAP-Rule" id="MF_00366"/>
    </source>
</evidence>
<dbReference type="InterPro" id="IPR006110">
    <property type="entry name" value="Pol_omega/Rpo6/RPB6"/>
</dbReference>
<name>A0A380MME2_9GAMM</name>
<dbReference type="InterPro" id="IPR036161">
    <property type="entry name" value="RPB6/omega-like_sf"/>
</dbReference>
<evidence type="ECO:0000256" key="3">
    <source>
        <dbReference type="ARBA" id="ARBA00013725"/>
    </source>
</evidence>
<comment type="subunit">
    <text evidence="11">The RNAP catalytic core consists of 2 alpha, 1 beta, 1 beta' and 1 omega subunit. When a sigma factor is associated with the core the holoenzyme is formed, which can initiate transcription.</text>
</comment>
<dbReference type="PANTHER" id="PTHR34476">
    <property type="entry name" value="DNA-DIRECTED RNA POLYMERASE SUBUNIT OMEGA"/>
    <property type="match status" value="1"/>
</dbReference>
<dbReference type="HAMAP" id="MF_00366">
    <property type="entry name" value="RNApol_bact_RpoZ"/>
    <property type="match status" value="1"/>
</dbReference>
<sequence>MARVTVEDCLKDENNRFRLILAASKRARQLSFGHQPMVAPEGDKTTVIALREIEDGKTTIKALLDTSEQY</sequence>
<dbReference type="SMART" id="SM01409">
    <property type="entry name" value="RNA_pol_Rpb6"/>
    <property type="match status" value="1"/>
</dbReference>
<dbReference type="InterPro" id="IPR003716">
    <property type="entry name" value="DNA-dir_RNA_pol_omega"/>
</dbReference>
<keyword evidence="13" id="KW-1185">Reference proteome</keyword>
<dbReference type="EMBL" id="UHIC01000001">
    <property type="protein sequence ID" value="SUO93063.1"/>
    <property type="molecule type" value="Genomic_DNA"/>
</dbReference>
<dbReference type="SUPFAM" id="SSF63562">
    <property type="entry name" value="RPB6/omega subunit-like"/>
    <property type="match status" value="1"/>
</dbReference>
<dbReference type="GO" id="GO:0000428">
    <property type="term" value="C:DNA-directed RNA polymerase complex"/>
    <property type="evidence" value="ECO:0007669"/>
    <property type="project" value="UniProtKB-KW"/>
</dbReference>
<dbReference type="GO" id="GO:0003899">
    <property type="term" value="F:DNA-directed RNA polymerase activity"/>
    <property type="evidence" value="ECO:0007669"/>
    <property type="project" value="UniProtKB-UniRule"/>
</dbReference>
<dbReference type="RefSeq" id="WP_072575977.1">
    <property type="nucleotide sequence ID" value="NZ_LWHB01000040.1"/>
</dbReference>
<comment type="function">
    <text evidence="11">Promotes RNA polymerase assembly. Latches the N- and C-terminal regions of the beta' subunit thereby facilitating its interaction with the beta and alpha subunits.</text>
</comment>
<evidence type="ECO:0000256" key="6">
    <source>
        <dbReference type="ARBA" id="ARBA00022695"/>
    </source>
</evidence>
<proteinExistence type="inferred from homology"/>
<evidence type="ECO:0000256" key="7">
    <source>
        <dbReference type="ARBA" id="ARBA00023163"/>
    </source>
</evidence>
<evidence type="ECO:0000256" key="10">
    <source>
        <dbReference type="ARBA" id="ARBA00048552"/>
    </source>
</evidence>
<dbReference type="Pfam" id="PF01192">
    <property type="entry name" value="RNA_pol_Rpb6"/>
    <property type="match status" value="1"/>
</dbReference>
<dbReference type="NCBIfam" id="TIGR00690">
    <property type="entry name" value="rpoZ"/>
    <property type="match status" value="1"/>
</dbReference>
<protein>
    <recommendedName>
        <fullName evidence="3 11">DNA-directed RNA polymerase subunit omega</fullName>
        <shortName evidence="11">RNAP omega subunit</shortName>
        <ecNumber evidence="2 11">2.7.7.6</ecNumber>
    </recommendedName>
    <alternativeName>
        <fullName evidence="9 11">RNA polymerase omega subunit</fullName>
    </alternativeName>
    <alternativeName>
        <fullName evidence="8 11">Transcriptase subunit omega</fullName>
    </alternativeName>
</protein>
<organism evidence="12 13">
    <name type="scientific">Suttonella ornithocola</name>
    <dbReference type="NCBI Taxonomy" id="279832"/>
    <lineage>
        <taxon>Bacteria</taxon>
        <taxon>Pseudomonadati</taxon>
        <taxon>Pseudomonadota</taxon>
        <taxon>Gammaproteobacteria</taxon>
        <taxon>Cardiobacteriales</taxon>
        <taxon>Cardiobacteriaceae</taxon>
        <taxon>Suttonella</taxon>
    </lineage>
</organism>
<dbReference type="AlphaFoldDB" id="A0A380MME2"/>
<dbReference type="Gene3D" id="3.90.940.10">
    <property type="match status" value="1"/>
</dbReference>
<keyword evidence="7 11" id="KW-0804">Transcription</keyword>
<keyword evidence="6 11" id="KW-0548">Nucleotidyltransferase</keyword>
<evidence type="ECO:0000313" key="13">
    <source>
        <dbReference type="Proteomes" id="UP000254601"/>
    </source>
</evidence>
<dbReference type="EC" id="2.7.7.6" evidence="2 11"/>
<keyword evidence="5 11" id="KW-0808">Transferase</keyword>
<accession>A0A380MME2</accession>
<dbReference type="GO" id="GO:0006351">
    <property type="term" value="P:DNA-templated transcription"/>
    <property type="evidence" value="ECO:0007669"/>
    <property type="project" value="UniProtKB-UniRule"/>
</dbReference>
<dbReference type="GO" id="GO:0003677">
    <property type="term" value="F:DNA binding"/>
    <property type="evidence" value="ECO:0007669"/>
    <property type="project" value="UniProtKB-UniRule"/>
</dbReference>
<evidence type="ECO:0000256" key="1">
    <source>
        <dbReference type="ARBA" id="ARBA00006711"/>
    </source>
</evidence>
<comment type="similarity">
    <text evidence="1 11">Belongs to the RNA polymerase subunit omega family.</text>
</comment>
<keyword evidence="4 11" id="KW-0240">DNA-directed RNA polymerase</keyword>
<dbReference type="PANTHER" id="PTHR34476:SF1">
    <property type="entry name" value="DNA-DIRECTED RNA POLYMERASE SUBUNIT OMEGA"/>
    <property type="match status" value="1"/>
</dbReference>
<evidence type="ECO:0000256" key="9">
    <source>
        <dbReference type="ARBA" id="ARBA00030998"/>
    </source>
</evidence>
<dbReference type="Proteomes" id="UP000254601">
    <property type="component" value="Unassembled WGS sequence"/>
</dbReference>
<dbReference type="OrthoDB" id="9796300at2"/>